<keyword evidence="1" id="KW-1015">Disulfide bond</keyword>
<dbReference type="GO" id="GO:0006508">
    <property type="term" value="P:proteolysis"/>
    <property type="evidence" value="ECO:0007669"/>
    <property type="project" value="InterPro"/>
</dbReference>
<dbReference type="PRINTS" id="PR00722">
    <property type="entry name" value="CHYMOTRYPSIN"/>
</dbReference>
<dbReference type="InterPro" id="IPR001314">
    <property type="entry name" value="Peptidase_S1A"/>
</dbReference>
<dbReference type="InterPro" id="IPR043504">
    <property type="entry name" value="Peptidase_S1_PA_chymotrypsin"/>
</dbReference>
<proteinExistence type="predicted"/>
<dbReference type="InterPro" id="IPR001254">
    <property type="entry name" value="Trypsin_dom"/>
</dbReference>
<dbReference type="OrthoDB" id="6496394at2759"/>
<dbReference type="InterPro" id="IPR009003">
    <property type="entry name" value="Peptidase_S1_PA"/>
</dbReference>
<feature type="domain" description="Peptidase S1" evidence="2">
    <location>
        <begin position="32"/>
        <end position="263"/>
    </location>
</feature>
<dbReference type="Pfam" id="PF00089">
    <property type="entry name" value="Trypsin"/>
    <property type="match status" value="1"/>
</dbReference>
<evidence type="ECO:0000313" key="4">
    <source>
        <dbReference type="Proteomes" id="UP000821853"/>
    </source>
</evidence>
<dbReference type="CDD" id="cd00190">
    <property type="entry name" value="Tryp_SPc"/>
    <property type="match status" value="1"/>
</dbReference>
<reference evidence="3 4" key="1">
    <citation type="journal article" date="2020" name="Cell">
        <title>Large-Scale Comparative Analyses of Tick Genomes Elucidate Their Genetic Diversity and Vector Capacities.</title>
        <authorList>
            <consortium name="Tick Genome and Microbiome Consortium (TIGMIC)"/>
            <person name="Jia N."/>
            <person name="Wang J."/>
            <person name="Shi W."/>
            <person name="Du L."/>
            <person name="Sun Y."/>
            <person name="Zhan W."/>
            <person name="Jiang J.F."/>
            <person name="Wang Q."/>
            <person name="Zhang B."/>
            <person name="Ji P."/>
            <person name="Bell-Sakyi L."/>
            <person name="Cui X.M."/>
            <person name="Yuan T.T."/>
            <person name="Jiang B.G."/>
            <person name="Yang W.F."/>
            <person name="Lam T.T."/>
            <person name="Chang Q.C."/>
            <person name="Ding S.J."/>
            <person name="Wang X.J."/>
            <person name="Zhu J.G."/>
            <person name="Ruan X.D."/>
            <person name="Zhao L."/>
            <person name="Wei J.T."/>
            <person name="Ye R.Z."/>
            <person name="Que T.C."/>
            <person name="Du C.H."/>
            <person name="Zhou Y.H."/>
            <person name="Cheng J.X."/>
            <person name="Dai P.F."/>
            <person name="Guo W.B."/>
            <person name="Han X.H."/>
            <person name="Huang E.J."/>
            <person name="Li L.F."/>
            <person name="Wei W."/>
            <person name="Gao Y.C."/>
            <person name="Liu J.Z."/>
            <person name="Shao H.Z."/>
            <person name="Wang X."/>
            <person name="Wang C.C."/>
            <person name="Yang T.C."/>
            <person name="Huo Q.B."/>
            <person name="Li W."/>
            <person name="Chen H.Y."/>
            <person name="Chen S.E."/>
            <person name="Zhou L.G."/>
            <person name="Ni X.B."/>
            <person name="Tian J.H."/>
            <person name="Sheng Y."/>
            <person name="Liu T."/>
            <person name="Pan Y.S."/>
            <person name="Xia L.Y."/>
            <person name="Li J."/>
            <person name="Zhao F."/>
            <person name="Cao W.C."/>
        </authorList>
    </citation>
    <scope>NUCLEOTIDE SEQUENCE [LARGE SCALE GENOMIC DNA]</scope>
    <source>
        <strain evidence="3">HaeL-2018</strain>
    </source>
</reference>
<organism evidence="3 4">
    <name type="scientific">Haemaphysalis longicornis</name>
    <name type="common">Bush tick</name>
    <dbReference type="NCBI Taxonomy" id="44386"/>
    <lineage>
        <taxon>Eukaryota</taxon>
        <taxon>Metazoa</taxon>
        <taxon>Ecdysozoa</taxon>
        <taxon>Arthropoda</taxon>
        <taxon>Chelicerata</taxon>
        <taxon>Arachnida</taxon>
        <taxon>Acari</taxon>
        <taxon>Parasitiformes</taxon>
        <taxon>Ixodida</taxon>
        <taxon>Ixodoidea</taxon>
        <taxon>Ixodidae</taxon>
        <taxon>Haemaphysalinae</taxon>
        <taxon>Haemaphysalis</taxon>
    </lineage>
</organism>
<dbReference type="FunFam" id="2.40.10.10:FF:000068">
    <property type="entry name" value="transmembrane protease serine 2"/>
    <property type="match status" value="1"/>
</dbReference>
<dbReference type="GO" id="GO:0004252">
    <property type="term" value="F:serine-type endopeptidase activity"/>
    <property type="evidence" value="ECO:0007669"/>
    <property type="project" value="InterPro"/>
</dbReference>
<keyword evidence="4" id="KW-1185">Reference proteome</keyword>
<dbReference type="PROSITE" id="PS00134">
    <property type="entry name" value="TRYPSIN_HIS"/>
    <property type="match status" value="1"/>
</dbReference>
<dbReference type="InterPro" id="IPR018114">
    <property type="entry name" value="TRYPSIN_HIS"/>
</dbReference>
<sequence>MYTGIKLQIQGSTVRNLPDIQACGIASVDFRIVNGLAADIERFPWVVFLQVRYASILTRCAGAILTSRHILTAGHCTIWTNHQQATSITLVYGSSQFSRGNRVVVRRFYRHEEFDFRTFKNDVAVLLLDQPLRLGINARTICLPREPRDITGETVVVAGWGVTVENGSGSPVLRYTTQVVLPTPSCVKGLGGIAFFSPQQICAYKRGSDACQGDSGAPLMVKRGNTFEIVGLVSFGSGCNEEGVPGVYTNVFNYLDWIWEAIQSPERYSFI</sequence>
<evidence type="ECO:0000313" key="3">
    <source>
        <dbReference type="EMBL" id="KAH9363434.1"/>
    </source>
</evidence>
<dbReference type="OMA" id="CTIWTNN"/>
<accession>A0A9J6FK35</accession>
<evidence type="ECO:0000259" key="2">
    <source>
        <dbReference type="PROSITE" id="PS50240"/>
    </source>
</evidence>
<dbReference type="PANTHER" id="PTHR24252:SF7">
    <property type="entry name" value="HYALIN"/>
    <property type="match status" value="1"/>
</dbReference>
<dbReference type="Gene3D" id="2.40.10.10">
    <property type="entry name" value="Trypsin-like serine proteases"/>
    <property type="match status" value="1"/>
</dbReference>
<dbReference type="SMART" id="SM00020">
    <property type="entry name" value="Tryp_SPc"/>
    <property type="match status" value="1"/>
</dbReference>
<dbReference type="PANTHER" id="PTHR24252">
    <property type="entry name" value="ACROSIN-RELATED"/>
    <property type="match status" value="1"/>
</dbReference>
<dbReference type="SUPFAM" id="SSF50494">
    <property type="entry name" value="Trypsin-like serine proteases"/>
    <property type="match status" value="1"/>
</dbReference>
<dbReference type="AlphaFoldDB" id="A0A9J6FK35"/>
<gene>
    <name evidence="3" type="ORF">HPB48_006030</name>
</gene>
<dbReference type="EMBL" id="JABSTR010000002">
    <property type="protein sequence ID" value="KAH9363434.1"/>
    <property type="molecule type" value="Genomic_DNA"/>
</dbReference>
<protein>
    <recommendedName>
        <fullName evidence="2">Peptidase S1 domain-containing protein</fullName>
    </recommendedName>
</protein>
<comment type="caution">
    <text evidence="3">The sequence shown here is derived from an EMBL/GenBank/DDBJ whole genome shotgun (WGS) entry which is preliminary data.</text>
</comment>
<evidence type="ECO:0000256" key="1">
    <source>
        <dbReference type="ARBA" id="ARBA00023157"/>
    </source>
</evidence>
<dbReference type="Proteomes" id="UP000821853">
    <property type="component" value="Chromosome 10"/>
</dbReference>
<name>A0A9J6FK35_HAELO</name>
<dbReference type="PROSITE" id="PS50240">
    <property type="entry name" value="TRYPSIN_DOM"/>
    <property type="match status" value="1"/>
</dbReference>
<dbReference type="VEuPathDB" id="VectorBase:HLOH_052640"/>